<dbReference type="PANTHER" id="PTHR42760:SF133">
    <property type="entry name" value="3-OXOACYL-[ACYL-CARRIER-PROTEIN] REDUCTASE"/>
    <property type="match status" value="1"/>
</dbReference>
<accession>A0A917NG03</accession>
<dbReference type="AlphaFoldDB" id="A0A917NG03"/>
<dbReference type="Pfam" id="PF13561">
    <property type="entry name" value="adh_short_C2"/>
    <property type="match status" value="1"/>
</dbReference>
<dbReference type="Gene3D" id="3.40.50.720">
    <property type="entry name" value="NAD(P)-binding Rossmann-like Domain"/>
    <property type="match status" value="1"/>
</dbReference>
<evidence type="ECO:0000256" key="1">
    <source>
        <dbReference type="ARBA" id="ARBA00006484"/>
    </source>
</evidence>
<dbReference type="PRINTS" id="PR00080">
    <property type="entry name" value="SDRFAMILY"/>
</dbReference>
<dbReference type="PANTHER" id="PTHR42760">
    <property type="entry name" value="SHORT-CHAIN DEHYDROGENASES/REDUCTASES FAMILY MEMBER"/>
    <property type="match status" value="1"/>
</dbReference>
<dbReference type="InterPro" id="IPR002347">
    <property type="entry name" value="SDR_fam"/>
</dbReference>
<dbReference type="PROSITE" id="PS00061">
    <property type="entry name" value="ADH_SHORT"/>
    <property type="match status" value="1"/>
</dbReference>
<comment type="similarity">
    <text evidence="1">Belongs to the short-chain dehydrogenases/reductases (SDR) family.</text>
</comment>
<protein>
    <submittedName>
        <fullName evidence="4">3-oxoacyl-ACP reductase</fullName>
    </submittedName>
</protein>
<keyword evidence="2" id="KW-0560">Oxidoreductase</keyword>
<reference evidence="4" key="2">
    <citation type="submission" date="2020-09" db="EMBL/GenBank/DDBJ databases">
        <authorList>
            <person name="Sun Q."/>
            <person name="Zhou Y."/>
        </authorList>
    </citation>
    <scope>NUCLEOTIDE SEQUENCE</scope>
    <source>
        <strain evidence="4">CGMCC 1.3617</strain>
    </source>
</reference>
<sequence length="257" mass="27140">MHNPMDLTGRTIIVTGTGQGIGRAISQLVLDLGGNLVMVERNPETFADVSKALGGNHTLAIQGDVTDEVFCARVVDDAVAHFGAVHGLVNNAGITRPAMIEKMTVPQWQAVIDVNLTAVHLMQQAVGRHMISRARAGDTVAGAIVNISSTAGKRGSIGQVNYAAAKAGVLGITMTGALEWARYGIRVNSVGFGTVETPMTETVRSDRFRERTLARIPLGRIATPAEVAPLICFLLSDASSFVTGQNWLEDGGSITHV</sequence>
<proteinExistence type="inferred from homology"/>
<name>A0A917NG03_9PROT</name>
<dbReference type="SUPFAM" id="SSF51735">
    <property type="entry name" value="NAD(P)-binding Rossmann-fold domains"/>
    <property type="match status" value="1"/>
</dbReference>
<gene>
    <name evidence="4" type="primary">fabG</name>
    <name evidence="4" type="ORF">GCM10011320_01560</name>
</gene>
<keyword evidence="5" id="KW-1185">Reference proteome</keyword>
<evidence type="ECO:0000313" key="5">
    <source>
        <dbReference type="Proteomes" id="UP000661507"/>
    </source>
</evidence>
<dbReference type="Proteomes" id="UP000661507">
    <property type="component" value="Unassembled WGS sequence"/>
</dbReference>
<dbReference type="InterPro" id="IPR020904">
    <property type="entry name" value="Sc_DH/Rdtase_CS"/>
</dbReference>
<organism evidence="4 5">
    <name type="scientific">Neoroseomonas lacus</name>
    <dbReference type="NCBI Taxonomy" id="287609"/>
    <lineage>
        <taxon>Bacteria</taxon>
        <taxon>Pseudomonadati</taxon>
        <taxon>Pseudomonadota</taxon>
        <taxon>Alphaproteobacteria</taxon>
        <taxon>Acetobacterales</taxon>
        <taxon>Acetobacteraceae</taxon>
        <taxon>Neoroseomonas</taxon>
    </lineage>
</organism>
<reference evidence="4" key="1">
    <citation type="journal article" date="2014" name="Int. J. Syst. Evol. Microbiol.">
        <title>Complete genome sequence of Corynebacterium casei LMG S-19264T (=DSM 44701T), isolated from a smear-ripened cheese.</title>
        <authorList>
            <consortium name="US DOE Joint Genome Institute (JGI-PGF)"/>
            <person name="Walter F."/>
            <person name="Albersmeier A."/>
            <person name="Kalinowski J."/>
            <person name="Ruckert C."/>
        </authorList>
    </citation>
    <scope>NUCLEOTIDE SEQUENCE</scope>
    <source>
        <strain evidence="4">CGMCC 1.3617</strain>
    </source>
</reference>
<feature type="domain" description="Ketoreductase" evidence="3">
    <location>
        <begin position="10"/>
        <end position="183"/>
    </location>
</feature>
<dbReference type="InterPro" id="IPR036291">
    <property type="entry name" value="NAD(P)-bd_dom_sf"/>
</dbReference>
<dbReference type="SMART" id="SM00822">
    <property type="entry name" value="PKS_KR"/>
    <property type="match status" value="1"/>
</dbReference>
<dbReference type="EMBL" id="BMKW01000001">
    <property type="protein sequence ID" value="GGI98498.1"/>
    <property type="molecule type" value="Genomic_DNA"/>
</dbReference>
<evidence type="ECO:0000256" key="2">
    <source>
        <dbReference type="ARBA" id="ARBA00023002"/>
    </source>
</evidence>
<dbReference type="FunFam" id="3.40.50.720:FF:000173">
    <property type="entry name" value="3-oxoacyl-[acyl-carrier protein] reductase"/>
    <property type="match status" value="1"/>
</dbReference>
<dbReference type="InterPro" id="IPR057326">
    <property type="entry name" value="KR_dom"/>
</dbReference>
<comment type="caution">
    <text evidence="4">The sequence shown here is derived from an EMBL/GenBank/DDBJ whole genome shotgun (WGS) entry which is preliminary data.</text>
</comment>
<dbReference type="GO" id="GO:0016616">
    <property type="term" value="F:oxidoreductase activity, acting on the CH-OH group of donors, NAD or NADP as acceptor"/>
    <property type="evidence" value="ECO:0007669"/>
    <property type="project" value="TreeGrafter"/>
</dbReference>
<evidence type="ECO:0000259" key="3">
    <source>
        <dbReference type="SMART" id="SM00822"/>
    </source>
</evidence>
<dbReference type="RefSeq" id="WP_188965003.1">
    <property type="nucleotide sequence ID" value="NZ_BMKW01000001.1"/>
</dbReference>
<dbReference type="PRINTS" id="PR00081">
    <property type="entry name" value="GDHRDH"/>
</dbReference>
<evidence type="ECO:0000313" key="4">
    <source>
        <dbReference type="EMBL" id="GGI98498.1"/>
    </source>
</evidence>